<name>A0ABW4THJ0_9ACTN</name>
<protein>
    <submittedName>
        <fullName evidence="1">Uncharacterized protein</fullName>
    </submittedName>
</protein>
<dbReference type="Proteomes" id="UP001597368">
    <property type="component" value="Unassembled WGS sequence"/>
</dbReference>
<proteinExistence type="predicted"/>
<dbReference type="EMBL" id="JBHUFV010000112">
    <property type="protein sequence ID" value="MFD1940527.1"/>
    <property type="molecule type" value="Genomic_DNA"/>
</dbReference>
<evidence type="ECO:0000313" key="1">
    <source>
        <dbReference type="EMBL" id="MFD1940527.1"/>
    </source>
</evidence>
<organism evidence="1 2">
    <name type="scientific">Nonomuraea mangrovi</name>
    <dbReference type="NCBI Taxonomy" id="2316207"/>
    <lineage>
        <taxon>Bacteria</taxon>
        <taxon>Bacillati</taxon>
        <taxon>Actinomycetota</taxon>
        <taxon>Actinomycetes</taxon>
        <taxon>Streptosporangiales</taxon>
        <taxon>Streptosporangiaceae</taxon>
        <taxon>Nonomuraea</taxon>
    </lineage>
</organism>
<evidence type="ECO:0000313" key="2">
    <source>
        <dbReference type="Proteomes" id="UP001597368"/>
    </source>
</evidence>
<dbReference type="RefSeq" id="WP_379583809.1">
    <property type="nucleotide sequence ID" value="NZ_JBHUFV010000112.1"/>
</dbReference>
<accession>A0ABW4THJ0</accession>
<keyword evidence="2" id="KW-1185">Reference proteome</keyword>
<reference evidence="2" key="1">
    <citation type="journal article" date="2019" name="Int. J. Syst. Evol. Microbiol.">
        <title>The Global Catalogue of Microorganisms (GCM) 10K type strain sequencing project: providing services to taxonomists for standard genome sequencing and annotation.</title>
        <authorList>
            <consortium name="The Broad Institute Genomics Platform"/>
            <consortium name="The Broad Institute Genome Sequencing Center for Infectious Disease"/>
            <person name="Wu L."/>
            <person name="Ma J."/>
        </authorList>
    </citation>
    <scope>NUCLEOTIDE SEQUENCE [LARGE SCALE GENOMIC DNA]</scope>
    <source>
        <strain evidence="2">ICMP 6774ER</strain>
    </source>
</reference>
<sequence length="157" mass="16591">MAITRDLWFVDTQVKALTNQIALNLGDATAGAFKFALFQDSVTPDASQTNPAYGSSPFSSGEVSGAGYTAGGLALTSILFEEHPSQAGFMRWKCANVSWSSSTIPAAKGGLIYVPGLSNRAVLFRSFIQEYSSQDGTFTVNFHVDGVAKLGLLGPTL</sequence>
<gene>
    <name evidence="1" type="ORF">ACFSKW_54640</name>
</gene>
<comment type="caution">
    <text evidence="1">The sequence shown here is derived from an EMBL/GenBank/DDBJ whole genome shotgun (WGS) entry which is preliminary data.</text>
</comment>